<proteinExistence type="predicted"/>
<organism evidence="1 2">
    <name type="scientific">Colletotrichum truncatum</name>
    <name type="common">Anthracnose fungus</name>
    <name type="synonym">Colletotrichum capsici</name>
    <dbReference type="NCBI Taxonomy" id="5467"/>
    <lineage>
        <taxon>Eukaryota</taxon>
        <taxon>Fungi</taxon>
        <taxon>Dikarya</taxon>
        <taxon>Ascomycota</taxon>
        <taxon>Pezizomycotina</taxon>
        <taxon>Sordariomycetes</taxon>
        <taxon>Hypocreomycetidae</taxon>
        <taxon>Glomerellales</taxon>
        <taxon>Glomerellaceae</taxon>
        <taxon>Colletotrichum</taxon>
        <taxon>Colletotrichum truncatum species complex</taxon>
    </lineage>
</organism>
<dbReference type="Proteomes" id="UP000805649">
    <property type="component" value="Unassembled WGS sequence"/>
</dbReference>
<gene>
    <name evidence="1" type="ORF">CTRU02_212207</name>
</gene>
<keyword evidence="2" id="KW-1185">Reference proteome</keyword>
<protein>
    <submittedName>
        <fullName evidence="1">FAD binding domain protein</fullName>
    </submittedName>
</protein>
<sequence>MSRAAILAALSLTNLALCQIIQGDAITSDTVAPAVEEVATTAAASGISYFDFEVSQLTTEVIANLTNYNLSDVSLFEFGDEDAAVAKRAARSCKVFPGDRAWPSPATWFLFDLLTGLALIDGVPSAAVCYKDWPQYNKAKCDEVTAKWSSPFYQASEPTGLDFPIYEGVSCLPPSFARSNATCTQGGHPSYVLKATNVAQIQLAVNFARNLNLRLNVKNKGHDFNGKSTGAGALSVWTHHLQGIQYLGANYNHRASGYRGPAFKIGSGVTMLDFYEAADKQGLQVVGGIARTIGVGGGYIAGGGNGPLISAYGTGADQVLSMEVVLPNGRFVSVDEKNYPDLFFALRGGGGSTWGIVTSLVVRAYPKTPITSLSYSFKTGSNVSVETFWSGVDAVFAVFPEYADAGMFSHWSLMCAGASDCTFSMAPQLGIDMSADKLRTVSAPLFSNLSALHVPVSNVKYTEFNGVRDTVLNTWSAEAEAGGGWGFHTASRFFPRSNWENPAKLAAQTKAIRQSAEEAGYVLGYNIKTGVNPSVNQTNAVNPAFRATLAHVMLGATWGQEATPEDIAAASKKLVDQLQPWREASPGAGAYLNEADINEPDLQQAYYGSNYDYLYQLKQKYDPWGVLYAATAVGSEDWYITGQIDYYPTQNGRLCPK</sequence>
<comment type="caution">
    <text evidence="1">The sequence shown here is derived from an EMBL/GenBank/DDBJ whole genome shotgun (WGS) entry which is preliminary data.</text>
</comment>
<name>A0ACC3YMW2_COLTU</name>
<dbReference type="EMBL" id="VUJX02000008">
    <property type="protein sequence ID" value="KAL0933244.1"/>
    <property type="molecule type" value="Genomic_DNA"/>
</dbReference>
<evidence type="ECO:0000313" key="2">
    <source>
        <dbReference type="Proteomes" id="UP000805649"/>
    </source>
</evidence>
<accession>A0ACC3YMW2</accession>
<evidence type="ECO:0000313" key="1">
    <source>
        <dbReference type="EMBL" id="KAL0933244.1"/>
    </source>
</evidence>
<reference evidence="1 2" key="1">
    <citation type="journal article" date="2020" name="Phytopathology">
        <title>Genome Sequence Resources of Colletotrichum truncatum, C. plurivorum, C. musicola, and C. sojae: Four Species Pathogenic to Soybean (Glycine max).</title>
        <authorList>
            <person name="Rogerio F."/>
            <person name="Boufleur T.R."/>
            <person name="Ciampi-Guillardi M."/>
            <person name="Sukno S.A."/>
            <person name="Thon M.R."/>
            <person name="Massola Junior N.S."/>
            <person name="Baroncelli R."/>
        </authorList>
    </citation>
    <scope>NUCLEOTIDE SEQUENCE [LARGE SCALE GENOMIC DNA]</scope>
    <source>
        <strain evidence="1 2">CMES1059</strain>
    </source>
</reference>